<dbReference type="Proteomes" id="UP000008782">
    <property type="component" value="Mitochondrion MT"/>
</dbReference>
<dbReference type="GO" id="GO:0008137">
    <property type="term" value="F:NADH dehydrogenase (ubiquinone) activity"/>
    <property type="evidence" value="ECO:0007669"/>
    <property type="project" value="UniProtKB-UniRule"/>
</dbReference>
<feature type="transmembrane region" description="Helical" evidence="1">
    <location>
        <begin position="103"/>
        <end position="122"/>
    </location>
</feature>
<dbReference type="GeneID" id="24417735"/>
<feature type="transmembrane region" description="Helical" evidence="1">
    <location>
        <begin position="44"/>
        <end position="65"/>
    </location>
</feature>
<dbReference type="GO" id="GO:0031966">
    <property type="term" value="C:mitochondrial membrane"/>
    <property type="evidence" value="ECO:0007669"/>
    <property type="project" value="UniProtKB-SubCell"/>
</dbReference>
<feature type="transmembrane region" description="Helical" evidence="1">
    <location>
        <begin position="71"/>
        <end position="91"/>
    </location>
</feature>
<dbReference type="EC" id="7.1.1.2" evidence="1"/>
<dbReference type="STRING" id="645133.E3CUA5"/>
<dbReference type="VEuPathDB" id="FungiDB:GLRG_18010"/>
<dbReference type="PANTHER" id="PTHR33269">
    <property type="entry name" value="NADH-UBIQUINONE OXIDOREDUCTASE CHAIN 6"/>
    <property type="match status" value="1"/>
</dbReference>
<protein>
    <recommendedName>
        <fullName evidence="1">NADH-ubiquinone oxidoreductase chain 6</fullName>
        <ecNumber evidence="1">7.1.1.2</ecNumber>
    </recommendedName>
</protein>
<accession>E3CUA5</accession>
<dbReference type="InterPro" id="IPR042106">
    <property type="entry name" value="Nuo/plastoQ_OxRdtase_6_NuoJ"/>
</dbReference>
<reference evidence="3" key="1">
    <citation type="submission" date="2010-09" db="EMBL/GenBank/DDBJ databases">
        <title>The Genome Sequence of Glomerella graminicola strain M1.001.</title>
        <authorList>
            <consortium name="The Broad Institute Genome Sequencing Platform"/>
            <person name="Vaillancourt L."/>
            <person name="Ma L.-J."/>
            <person name="Thon M."/>
            <person name="Dickman M."/>
            <person name="Young S.K."/>
            <person name="Zeng Q."/>
            <person name="Koehrsen M."/>
            <person name="Alvarado L."/>
            <person name="Berlin A."/>
            <person name="Borenstein D."/>
            <person name="Chen Z."/>
            <person name="Engels R."/>
            <person name="Freedman E."/>
            <person name="Gellesch M."/>
            <person name="Goldberg J."/>
            <person name="Griggs A."/>
            <person name="Gujja S."/>
            <person name="Heiman D."/>
            <person name="Hepburn T."/>
            <person name="Howarth C."/>
            <person name="Jen D."/>
            <person name="Larson L."/>
            <person name="Lewis B."/>
            <person name="Mehta T."/>
            <person name="Park D."/>
            <person name="Pearson M."/>
            <person name="Roberts A."/>
            <person name="Saif S."/>
            <person name="Shea T."/>
            <person name="Shenoy N."/>
            <person name="Sisk P."/>
            <person name="Stolte C."/>
            <person name="Sykes S."/>
            <person name="Walk T."/>
            <person name="White J."/>
            <person name="Yandava C."/>
            <person name="Haas B."/>
            <person name="Galagan J."/>
            <person name="Nusbaum C."/>
            <person name="Birren B."/>
        </authorList>
    </citation>
    <scope>NUCLEOTIDE SEQUENCE [LARGE SCALE GENOMIC DNA]</scope>
    <source>
        <strain evidence="3">M1.001 / M2 / FGSC 10212</strain>
    </source>
</reference>
<keyword evidence="1 2" id="KW-0496">Mitochondrion</keyword>
<keyword evidence="1" id="KW-0249">Electron transport</keyword>
<name>E3CUA5_COLGM</name>
<keyword evidence="1" id="KW-0520">NAD</keyword>
<dbReference type="Pfam" id="PF00499">
    <property type="entry name" value="Oxidored_q3"/>
    <property type="match status" value="1"/>
</dbReference>
<keyword evidence="1" id="KW-0830">Ubiquinone</keyword>
<evidence type="ECO:0000313" key="3">
    <source>
        <dbReference type="Proteomes" id="UP000008782"/>
    </source>
</evidence>
<gene>
    <name evidence="2" type="ORF">GLRG_18010</name>
</gene>
<dbReference type="InterPro" id="IPR001457">
    <property type="entry name" value="NADH_UbQ/plastoQ_OxRdtase_su6"/>
</dbReference>
<comment type="function">
    <text evidence="1">Core subunit of the mitochondrial membrane respiratory chain NADH dehydrogenase (Complex I) which catalyzes electron transfer from NADH through the respiratory chain, using ubiquinone as an electron acceptor. Essential for the catalytic activity and assembly of complex I.</text>
</comment>
<keyword evidence="1" id="KW-1133">Transmembrane helix</keyword>
<dbReference type="Gene3D" id="1.20.120.1200">
    <property type="entry name" value="NADH-ubiquinone/plastoquinone oxidoreductase chain 6, subunit NuoJ"/>
    <property type="match status" value="1"/>
</dbReference>
<feature type="transmembrane region" description="Helical" evidence="1">
    <location>
        <begin position="208"/>
        <end position="229"/>
    </location>
</feature>
<keyword evidence="1" id="KW-0812">Transmembrane</keyword>
<feature type="transmembrane region" description="Helical" evidence="1">
    <location>
        <begin position="20"/>
        <end position="37"/>
    </location>
</feature>
<dbReference type="eggNOG" id="ENOG502S14H">
    <property type="taxonomic scope" value="Eukaryota"/>
</dbReference>
<comment type="catalytic activity">
    <reaction evidence="1">
        <text>a ubiquinone + NADH + 5 H(+)(in) = a ubiquinol + NAD(+) + 4 H(+)(out)</text>
        <dbReference type="Rhea" id="RHEA:29091"/>
        <dbReference type="Rhea" id="RHEA-COMP:9565"/>
        <dbReference type="Rhea" id="RHEA-COMP:9566"/>
        <dbReference type="ChEBI" id="CHEBI:15378"/>
        <dbReference type="ChEBI" id="CHEBI:16389"/>
        <dbReference type="ChEBI" id="CHEBI:17976"/>
        <dbReference type="ChEBI" id="CHEBI:57540"/>
        <dbReference type="ChEBI" id="CHEBI:57945"/>
        <dbReference type="EC" id="7.1.1.2"/>
    </reaction>
</comment>
<dbReference type="HOGENOM" id="CLU_085957_1_0_1"/>
<keyword evidence="1" id="KW-0679">Respiratory chain</keyword>
<sequence>MTNLFIIDEIYTSGFKTSALDIVSILAILCAILTIVSKNPIVSVLFLIGLFGMVSSYLILLGLNFIGLSYLIVYVGAVSILFLFILMLINIRVSELQSNTKNSIPLALFITILFNYLIFQFLPYDLAILNNSNHSSALNNVLYHTSFNGISDYNKIFNSFGSNSQISNVAKEGSSDLFFATSSSWDGNLIETSHISSIGNILYTSHSMWLILTSFILLLAMIGAIVITIKQKNKGISSMVEQPFYTR</sequence>
<proteinExistence type="inferred from homology"/>
<dbReference type="EMBL" id="CM001021">
    <property type="protein sequence ID" value="EFQ24851.1"/>
    <property type="molecule type" value="Genomic_DNA"/>
</dbReference>
<keyword evidence="1" id="KW-0813">Transport</keyword>
<organism evidence="3">
    <name type="scientific">Colletotrichum graminicola (strain M1.001 / M2 / FGSC 10212)</name>
    <name type="common">Maize anthracnose fungus</name>
    <name type="synonym">Glomerella graminicola</name>
    <dbReference type="NCBI Taxonomy" id="645133"/>
    <lineage>
        <taxon>Eukaryota</taxon>
        <taxon>Fungi</taxon>
        <taxon>Dikarya</taxon>
        <taxon>Ascomycota</taxon>
        <taxon>Pezizomycotina</taxon>
        <taxon>Sordariomycetes</taxon>
        <taxon>Hypocreomycetidae</taxon>
        <taxon>Glomerellales</taxon>
        <taxon>Glomerellaceae</taxon>
        <taxon>Colletotrichum</taxon>
        <taxon>Colletotrichum graminicola species complex</taxon>
    </lineage>
</organism>
<keyword evidence="3" id="KW-1185">Reference proteome</keyword>
<geneLocation type="mitochondrion" evidence="2"/>
<dbReference type="OrthoDB" id="10050457at2759"/>
<keyword evidence="1" id="KW-0472">Membrane</keyword>
<evidence type="ECO:0000313" key="2">
    <source>
        <dbReference type="EMBL" id="EFQ24851.1"/>
    </source>
</evidence>
<dbReference type="PANTHER" id="PTHR33269:SF17">
    <property type="entry name" value="NADH-UBIQUINONE OXIDOREDUCTASE CHAIN 6"/>
    <property type="match status" value="1"/>
</dbReference>
<dbReference type="RefSeq" id="XP_008100891.1">
    <property type="nucleotide sequence ID" value="NW_007361658.1"/>
</dbReference>
<comment type="subcellular location">
    <subcellularLocation>
        <location evidence="1">Mitochondrion membrane</location>
        <topology evidence="1">Multi-pass membrane protein</topology>
    </subcellularLocation>
</comment>
<comment type="similarity">
    <text evidence="1">Belongs to the complex I subunit 6 family.</text>
</comment>
<keyword evidence="1" id="KW-1278">Translocase</keyword>
<dbReference type="AlphaFoldDB" id="E3CUA5"/>
<evidence type="ECO:0000256" key="1">
    <source>
        <dbReference type="RuleBase" id="RU004430"/>
    </source>
</evidence>
<reference evidence="2 3" key="2">
    <citation type="submission" date="2010-09" db="EMBL/GenBank/DDBJ databases">
        <authorList>
            <consortium name="The Broad Institute Genome Sequencing Platform"/>
            <person name="Vaillancourt L."/>
            <person name="Ma L.-J."/>
            <person name="Thon M."/>
            <person name="O'Connell R."/>
            <person name="van Themaat E.V.L."/>
            <person name="Young S.K."/>
            <person name="Zeng Q."/>
            <person name="Gargeya S."/>
            <person name="Alvarado L."/>
            <person name="Berlin A."/>
            <person name="Chen Z."/>
            <person name="Freedman E."/>
            <person name="Gellesch M."/>
            <person name="Goldberg J."/>
            <person name="Griggs A."/>
            <person name="Gujja S."/>
            <person name="Heiman D."/>
            <person name="Howarth C."/>
            <person name="Larson L."/>
            <person name="Mehta T."/>
            <person name="Pearson M."/>
            <person name="Roberts A."/>
            <person name="Saif S."/>
            <person name="Shea T."/>
            <person name="Shenoy N."/>
            <person name="Sisk P."/>
            <person name="Stolte C."/>
            <person name="Sykes S."/>
            <person name="White J."/>
            <person name="Yandava C."/>
            <person name="Haas B."/>
            <person name="Galagan J."/>
            <person name="Nusbaum C."/>
            <person name="Birren B."/>
        </authorList>
    </citation>
    <scope>NUCLEOTIDE SEQUENCE [LARGE SCALE GENOMIC DNA]</scope>
    <source>
        <strain evidence="3">M1.001 / M2 / FGSC 10212</strain>
    </source>
</reference>